<gene>
    <name evidence="13" type="ORF">H6P81_001844</name>
</gene>
<comment type="cofactor">
    <cofactor evidence="1">
        <name>heme b</name>
        <dbReference type="ChEBI" id="CHEBI:60344"/>
    </cofactor>
</comment>
<feature type="domain" description="Cytochrome b561" evidence="12">
    <location>
        <begin position="18"/>
        <end position="220"/>
    </location>
</feature>
<evidence type="ECO:0000256" key="1">
    <source>
        <dbReference type="ARBA" id="ARBA00001970"/>
    </source>
</evidence>
<feature type="transmembrane region" description="Helical" evidence="11">
    <location>
        <begin position="169"/>
        <end position="192"/>
    </location>
</feature>
<dbReference type="EMBL" id="JAINDJ010000002">
    <property type="protein sequence ID" value="KAG9457336.1"/>
    <property type="molecule type" value="Genomic_DNA"/>
</dbReference>
<proteinExistence type="predicted"/>
<dbReference type="InterPro" id="IPR043205">
    <property type="entry name" value="CYB561/CYBRD1-like"/>
</dbReference>
<keyword evidence="7" id="KW-0249">Electron transport</keyword>
<dbReference type="Gene3D" id="1.20.120.1770">
    <property type="match status" value="1"/>
</dbReference>
<dbReference type="InterPro" id="IPR006593">
    <property type="entry name" value="Cyt_b561/ferric_Rdtase_TM"/>
</dbReference>
<evidence type="ECO:0000256" key="11">
    <source>
        <dbReference type="SAM" id="Phobius"/>
    </source>
</evidence>
<dbReference type="AlphaFoldDB" id="A0AAV7FBW4"/>
<feature type="transmembrane region" description="Helical" evidence="11">
    <location>
        <begin position="127"/>
        <end position="149"/>
    </location>
</feature>
<evidence type="ECO:0000256" key="7">
    <source>
        <dbReference type="ARBA" id="ARBA00022982"/>
    </source>
</evidence>
<evidence type="ECO:0000256" key="3">
    <source>
        <dbReference type="ARBA" id="ARBA00022448"/>
    </source>
</evidence>
<evidence type="ECO:0000313" key="14">
    <source>
        <dbReference type="Proteomes" id="UP000825729"/>
    </source>
</evidence>
<evidence type="ECO:0000256" key="9">
    <source>
        <dbReference type="ARBA" id="ARBA00023004"/>
    </source>
</evidence>
<keyword evidence="8 11" id="KW-1133">Transmembrane helix</keyword>
<feature type="transmembrane region" description="Helical" evidence="11">
    <location>
        <begin position="198"/>
        <end position="221"/>
    </location>
</feature>
<dbReference type="PANTHER" id="PTHR10106">
    <property type="entry name" value="CYTOCHROME B561-RELATED"/>
    <property type="match status" value="1"/>
</dbReference>
<comment type="subcellular location">
    <subcellularLocation>
        <location evidence="2">Membrane</location>
        <topology evidence="2">Multi-pass membrane protein</topology>
    </subcellularLocation>
</comment>
<keyword evidence="14" id="KW-1185">Reference proteome</keyword>
<feature type="transmembrane region" description="Helical" evidence="11">
    <location>
        <begin position="86"/>
        <end position="107"/>
    </location>
</feature>
<protein>
    <recommendedName>
        <fullName evidence="12">Cytochrome b561 domain-containing protein</fullName>
    </recommendedName>
</protein>
<dbReference type="CDD" id="cd08766">
    <property type="entry name" value="Cyt_b561_ACYB-1_like"/>
    <property type="match status" value="1"/>
</dbReference>
<dbReference type="GO" id="GO:0016020">
    <property type="term" value="C:membrane"/>
    <property type="evidence" value="ECO:0007669"/>
    <property type="project" value="UniProtKB-SubCell"/>
</dbReference>
<keyword evidence="6" id="KW-0479">Metal-binding</keyword>
<name>A0AAV7FBW4_ARIFI</name>
<comment type="caution">
    <text evidence="13">The sequence shown here is derived from an EMBL/GenBank/DDBJ whole genome shotgun (WGS) entry which is preliminary data.</text>
</comment>
<dbReference type="PROSITE" id="PS50939">
    <property type="entry name" value="CYTOCHROME_B561"/>
    <property type="match status" value="1"/>
</dbReference>
<feature type="transmembrane region" description="Helical" evidence="11">
    <location>
        <begin position="12"/>
        <end position="35"/>
    </location>
</feature>
<keyword evidence="4" id="KW-0349">Heme</keyword>
<evidence type="ECO:0000256" key="5">
    <source>
        <dbReference type="ARBA" id="ARBA00022692"/>
    </source>
</evidence>
<evidence type="ECO:0000256" key="4">
    <source>
        <dbReference type="ARBA" id="ARBA00022617"/>
    </source>
</evidence>
<dbReference type="GO" id="GO:0016491">
    <property type="term" value="F:oxidoreductase activity"/>
    <property type="evidence" value="ECO:0007669"/>
    <property type="project" value="InterPro"/>
</dbReference>
<reference evidence="13 14" key="1">
    <citation type="submission" date="2021-07" db="EMBL/GenBank/DDBJ databases">
        <title>The Aristolochia fimbriata genome: insights into angiosperm evolution, floral development and chemical biosynthesis.</title>
        <authorList>
            <person name="Jiao Y."/>
        </authorList>
    </citation>
    <scope>NUCLEOTIDE SEQUENCE [LARGE SCALE GENOMIC DNA]</scope>
    <source>
        <strain evidence="13">IBCAS-2021</strain>
        <tissue evidence="13">Leaf</tissue>
    </source>
</reference>
<dbReference type="SMART" id="SM00665">
    <property type="entry name" value="B561"/>
    <property type="match status" value="1"/>
</dbReference>
<dbReference type="FunFam" id="1.20.120.1770:FF:000001">
    <property type="entry name" value="Cytochrome b reductase 1"/>
    <property type="match status" value="1"/>
</dbReference>
<evidence type="ECO:0000256" key="6">
    <source>
        <dbReference type="ARBA" id="ARBA00022723"/>
    </source>
</evidence>
<feature type="transmembrane region" description="Helical" evidence="11">
    <location>
        <begin position="55"/>
        <end position="74"/>
    </location>
</feature>
<keyword evidence="10 11" id="KW-0472">Membrane</keyword>
<evidence type="ECO:0000256" key="2">
    <source>
        <dbReference type="ARBA" id="ARBA00004141"/>
    </source>
</evidence>
<keyword evidence="3" id="KW-0813">Transport</keyword>
<evidence type="ECO:0000256" key="10">
    <source>
        <dbReference type="ARBA" id="ARBA00023136"/>
    </source>
</evidence>
<evidence type="ECO:0000259" key="12">
    <source>
        <dbReference type="PROSITE" id="PS50939"/>
    </source>
</evidence>
<sequence length="222" mass="24265">MAAKASGSLLSATPVTVIAHFLGIAITTLVLVWIFHFEHGLALSSENKQKIFNVHPVLMLIGFVFIIGEGIMAYKTVPSTRRVQKLVHMILLLMALVLGVLGIYAVFKFRNEVGIPAIPNMRTLHSWLGMGTICLFGFQWLLAFFSFFFPGAEIGTRARVAPWHTFMGVVIFLMAICTAEAGLTEAFIFLGLNHGKEAFVVNFTGIAVLLFGIAVTLALILP</sequence>
<dbReference type="Proteomes" id="UP000825729">
    <property type="component" value="Unassembled WGS sequence"/>
</dbReference>
<keyword evidence="9" id="KW-0408">Iron</keyword>
<evidence type="ECO:0000256" key="8">
    <source>
        <dbReference type="ARBA" id="ARBA00022989"/>
    </source>
</evidence>
<dbReference type="PANTHER" id="PTHR10106:SF43">
    <property type="entry name" value="CYTOCHROME B561 FAMILY PROTEIN, EXPRESSED"/>
    <property type="match status" value="1"/>
</dbReference>
<dbReference type="Pfam" id="PF03188">
    <property type="entry name" value="Cytochrom_B561"/>
    <property type="match status" value="1"/>
</dbReference>
<organism evidence="13 14">
    <name type="scientific">Aristolochia fimbriata</name>
    <name type="common">White veined hardy Dutchman's pipe vine</name>
    <dbReference type="NCBI Taxonomy" id="158543"/>
    <lineage>
        <taxon>Eukaryota</taxon>
        <taxon>Viridiplantae</taxon>
        <taxon>Streptophyta</taxon>
        <taxon>Embryophyta</taxon>
        <taxon>Tracheophyta</taxon>
        <taxon>Spermatophyta</taxon>
        <taxon>Magnoliopsida</taxon>
        <taxon>Magnoliidae</taxon>
        <taxon>Piperales</taxon>
        <taxon>Aristolochiaceae</taxon>
        <taxon>Aristolochia</taxon>
    </lineage>
</organism>
<evidence type="ECO:0000313" key="13">
    <source>
        <dbReference type="EMBL" id="KAG9457336.1"/>
    </source>
</evidence>
<keyword evidence="5 11" id="KW-0812">Transmembrane</keyword>
<accession>A0AAV7FBW4</accession>
<dbReference type="GO" id="GO:0046872">
    <property type="term" value="F:metal ion binding"/>
    <property type="evidence" value="ECO:0007669"/>
    <property type="project" value="UniProtKB-KW"/>
</dbReference>